<accession>A0A562PGP7</accession>
<reference evidence="1 2" key="1">
    <citation type="journal article" date="2015" name="Stand. Genomic Sci.">
        <title>Genomic Encyclopedia of Bacterial and Archaeal Type Strains, Phase III: the genomes of soil and plant-associated and newly described type strains.</title>
        <authorList>
            <person name="Whitman W.B."/>
            <person name="Woyke T."/>
            <person name="Klenk H.P."/>
            <person name="Zhou Y."/>
            <person name="Lilburn T.G."/>
            <person name="Beck B.J."/>
            <person name="De Vos P."/>
            <person name="Vandamme P."/>
            <person name="Eisen J.A."/>
            <person name="Garrity G."/>
            <person name="Hugenholtz P."/>
            <person name="Kyrpides N.C."/>
        </authorList>
    </citation>
    <scope>NUCLEOTIDE SEQUENCE [LARGE SCALE GENOMIC DNA]</scope>
    <source>
        <strain evidence="1 2">CGMCC 1.10685</strain>
    </source>
</reference>
<organism evidence="1 2">
    <name type="scientific">Pseudoduganella flava</name>
    <dbReference type="NCBI Taxonomy" id="871742"/>
    <lineage>
        <taxon>Bacteria</taxon>
        <taxon>Pseudomonadati</taxon>
        <taxon>Pseudomonadota</taxon>
        <taxon>Betaproteobacteria</taxon>
        <taxon>Burkholderiales</taxon>
        <taxon>Oxalobacteraceae</taxon>
        <taxon>Telluria group</taxon>
        <taxon>Pseudoduganella</taxon>
    </lineage>
</organism>
<sequence>MQRILMLTTLACLAACSRQQESLAPANVAVAAPVAAARAESATPAGPRDLGRAKAGEWMAAIFGDRYDAKARRALTGSADEGFNALSFVAAAQLEAGRVAVIVNGTPADAAGAEQASHAEGGDMHVFVLRSAGAGWQVSDRYENVANLGSHGHFGAVKWIALAPGKPGFIVSSGGVWQGYEILSADIFALAGGVQALGSFNEHSGNSGACGPEADECWDIGGKISVAPAVPGQAGAQYADLVVDFTGERYKVTEDAKGGLEKHHIADVKQTARYRFDGKAYKLVAGENPVPGV</sequence>
<protein>
    <submittedName>
        <fullName evidence="1">Uncharacterized protein</fullName>
    </submittedName>
</protein>
<name>A0A562PGP7_9BURK</name>
<dbReference type="EMBL" id="VLKW01000011">
    <property type="protein sequence ID" value="TWI43652.1"/>
    <property type="molecule type" value="Genomic_DNA"/>
</dbReference>
<comment type="caution">
    <text evidence="1">The sequence shown here is derived from an EMBL/GenBank/DDBJ whole genome shotgun (WGS) entry which is preliminary data.</text>
</comment>
<evidence type="ECO:0000313" key="2">
    <source>
        <dbReference type="Proteomes" id="UP000315112"/>
    </source>
</evidence>
<gene>
    <name evidence="1" type="ORF">IP92_04705</name>
</gene>
<dbReference type="Proteomes" id="UP000315112">
    <property type="component" value="Unassembled WGS sequence"/>
</dbReference>
<evidence type="ECO:0000313" key="1">
    <source>
        <dbReference type="EMBL" id="TWI43652.1"/>
    </source>
</evidence>
<proteinExistence type="predicted"/>
<dbReference type="AlphaFoldDB" id="A0A562PGP7"/>